<evidence type="ECO:0000259" key="1">
    <source>
        <dbReference type="Pfam" id="PF13472"/>
    </source>
</evidence>
<gene>
    <name evidence="2" type="ORF">FM101_00100</name>
</gene>
<dbReference type="Proteomes" id="UP000195913">
    <property type="component" value="Unassembled WGS sequence"/>
</dbReference>
<organism evidence="2 3">
    <name type="scientific">Arthrobacter rhombi</name>
    <dbReference type="NCBI Taxonomy" id="71253"/>
    <lineage>
        <taxon>Bacteria</taxon>
        <taxon>Bacillati</taxon>
        <taxon>Actinomycetota</taxon>
        <taxon>Actinomycetes</taxon>
        <taxon>Micrococcales</taxon>
        <taxon>Micrococcaceae</taxon>
        <taxon>Arthrobacter</taxon>
    </lineage>
</organism>
<keyword evidence="3" id="KW-1185">Reference proteome</keyword>
<feature type="domain" description="SGNH hydrolase-type esterase" evidence="1">
    <location>
        <begin position="53"/>
        <end position="215"/>
    </location>
</feature>
<reference evidence="2 3" key="1">
    <citation type="submission" date="2017-02" db="EMBL/GenBank/DDBJ databases">
        <authorList>
            <person name="Peterson S.W."/>
        </authorList>
    </citation>
    <scope>NUCLEOTIDE SEQUENCE [LARGE SCALE GENOMIC DNA]</scope>
    <source>
        <strain evidence="2 3">B Ar 00.02</strain>
    </source>
</reference>
<name>A0A1R4EPK7_9MICC</name>
<evidence type="ECO:0000313" key="2">
    <source>
        <dbReference type="EMBL" id="SJM45578.1"/>
    </source>
</evidence>
<dbReference type="Gene3D" id="3.40.50.1110">
    <property type="entry name" value="SGNH hydrolase"/>
    <property type="match status" value="1"/>
</dbReference>
<dbReference type="InterPro" id="IPR036514">
    <property type="entry name" value="SGNH_hydro_sf"/>
</dbReference>
<protein>
    <recommendedName>
        <fullName evidence="1">SGNH hydrolase-type esterase domain-containing protein</fullName>
    </recommendedName>
</protein>
<dbReference type="SUPFAM" id="SSF52266">
    <property type="entry name" value="SGNH hydrolase"/>
    <property type="match status" value="1"/>
</dbReference>
<dbReference type="EMBL" id="FUHW01000001">
    <property type="protein sequence ID" value="SJM45578.1"/>
    <property type="molecule type" value="Genomic_DNA"/>
</dbReference>
<dbReference type="InterPro" id="IPR051532">
    <property type="entry name" value="Ester_Hydrolysis_Enzymes"/>
</dbReference>
<sequence length="239" mass="25019">MLLAGIAVIAVTAGATLVGGQGQTEDQTPLFSDGFPMARPMAASDAQAVTFSVVGDSITADHAYPEQVSRRIVGERSWAVFAQEPGTSFVGGWALGGATTADMLAGYSPVSSDVLVVIAGTNDIRAGVPFERIGENLLAIVSRSDSDRVLVSSVPPRDEFRARTVEYNAWLHDFVLEQGWGWIDGSRGLRDSTHPEVYAAGLSYDGTHPTAEGGQILGSAVQAALSTQPTAQDTAVDLP</sequence>
<dbReference type="Pfam" id="PF13472">
    <property type="entry name" value="Lipase_GDSL_2"/>
    <property type="match status" value="1"/>
</dbReference>
<dbReference type="AlphaFoldDB" id="A0A1R4EPK7"/>
<evidence type="ECO:0000313" key="3">
    <source>
        <dbReference type="Proteomes" id="UP000195913"/>
    </source>
</evidence>
<accession>A0A1R4EPK7</accession>
<dbReference type="InterPro" id="IPR013830">
    <property type="entry name" value="SGNH_hydro"/>
</dbReference>
<dbReference type="PANTHER" id="PTHR30383">
    <property type="entry name" value="THIOESTERASE 1/PROTEASE 1/LYSOPHOSPHOLIPASE L1"/>
    <property type="match status" value="1"/>
</dbReference>
<proteinExistence type="predicted"/>